<sequence length="115" mass="12892">MPYLDIETRGQIVGMRQAGLSFRAIGQLAGVPLTTIYDTVSKYQEIGTVKTQQKTGQPTILKDCDRCQLSRIITRCRCLMVAQVTNLMTENVSTRTIQREIHKLGKASRIAPRNP</sequence>
<dbReference type="Proteomes" id="UP000765509">
    <property type="component" value="Unassembled WGS sequence"/>
</dbReference>
<dbReference type="OrthoDB" id="5865009at2759"/>
<accession>A0A9Q3CX08</accession>
<dbReference type="SUPFAM" id="SSF46689">
    <property type="entry name" value="Homeodomain-like"/>
    <property type="match status" value="1"/>
</dbReference>
<dbReference type="AlphaFoldDB" id="A0A9Q3CX08"/>
<evidence type="ECO:0000313" key="2">
    <source>
        <dbReference type="Proteomes" id="UP000765509"/>
    </source>
</evidence>
<keyword evidence="2" id="KW-1185">Reference proteome</keyword>
<dbReference type="InterPro" id="IPR036388">
    <property type="entry name" value="WH-like_DNA-bd_sf"/>
</dbReference>
<comment type="caution">
    <text evidence="1">The sequence shown here is derived from an EMBL/GenBank/DDBJ whole genome shotgun (WGS) entry which is preliminary data.</text>
</comment>
<evidence type="ECO:0000313" key="1">
    <source>
        <dbReference type="EMBL" id="MBW0492839.1"/>
    </source>
</evidence>
<dbReference type="EMBL" id="AVOT02011778">
    <property type="protein sequence ID" value="MBW0492839.1"/>
    <property type="molecule type" value="Genomic_DNA"/>
</dbReference>
<dbReference type="Gene3D" id="1.10.10.10">
    <property type="entry name" value="Winged helix-like DNA-binding domain superfamily/Winged helix DNA-binding domain"/>
    <property type="match status" value="1"/>
</dbReference>
<proteinExistence type="predicted"/>
<gene>
    <name evidence="1" type="ORF">O181_032554</name>
</gene>
<reference evidence="1" key="1">
    <citation type="submission" date="2021-03" db="EMBL/GenBank/DDBJ databases">
        <title>Draft genome sequence of rust myrtle Austropuccinia psidii MF-1, a brazilian biotype.</title>
        <authorList>
            <person name="Quecine M.C."/>
            <person name="Pachon D.M.R."/>
            <person name="Bonatelli M.L."/>
            <person name="Correr F.H."/>
            <person name="Franceschini L.M."/>
            <person name="Leite T.F."/>
            <person name="Margarido G.R.A."/>
            <person name="Almeida C.A."/>
            <person name="Ferrarezi J.A."/>
            <person name="Labate C.A."/>
        </authorList>
    </citation>
    <scope>NUCLEOTIDE SEQUENCE</scope>
    <source>
        <strain evidence="1">MF-1</strain>
    </source>
</reference>
<name>A0A9Q3CX08_9BASI</name>
<organism evidence="1 2">
    <name type="scientific">Austropuccinia psidii MF-1</name>
    <dbReference type="NCBI Taxonomy" id="1389203"/>
    <lineage>
        <taxon>Eukaryota</taxon>
        <taxon>Fungi</taxon>
        <taxon>Dikarya</taxon>
        <taxon>Basidiomycota</taxon>
        <taxon>Pucciniomycotina</taxon>
        <taxon>Pucciniomycetes</taxon>
        <taxon>Pucciniales</taxon>
        <taxon>Sphaerophragmiaceae</taxon>
        <taxon>Austropuccinia</taxon>
    </lineage>
</organism>
<dbReference type="InterPro" id="IPR009057">
    <property type="entry name" value="Homeodomain-like_sf"/>
</dbReference>
<evidence type="ECO:0008006" key="3">
    <source>
        <dbReference type="Google" id="ProtNLM"/>
    </source>
</evidence>
<protein>
    <recommendedName>
        <fullName evidence="3">Transposase Tc1-like domain-containing protein</fullName>
    </recommendedName>
</protein>